<name>R4T8J4_9CAUD</name>
<proteinExistence type="predicted"/>
<dbReference type="EMBL" id="KC292024">
    <property type="protein sequence ID" value="AGM11205.1"/>
    <property type="molecule type" value="Genomic_DNA"/>
</dbReference>
<evidence type="ECO:0000313" key="2">
    <source>
        <dbReference type="Proteomes" id="UP000203112"/>
    </source>
</evidence>
<dbReference type="Proteomes" id="UP000203112">
    <property type="component" value="Segment"/>
</dbReference>
<evidence type="ECO:0000313" key="1">
    <source>
        <dbReference type="EMBL" id="AGM11205.1"/>
    </source>
</evidence>
<gene>
    <name evidence="1" type="primary">40</name>
    <name evidence="1" type="ORF">HHTV2_40</name>
</gene>
<reference evidence="1 2" key="1">
    <citation type="submission" date="2012-12" db="EMBL/GenBank/DDBJ databases">
        <authorList>
            <person name="Sencilo A."/>
            <person name="Jacobs-Sera D."/>
            <person name="Russell D.A."/>
            <person name="Ko C."/>
            <person name="Atanasova N."/>
            <person name="Osterlund E."/>
            <person name="Oksanen H.M."/>
            <person name="Bamford D.H."/>
            <person name="Hatfull G.F."/>
            <person name="Roine E."/>
            <person name="Hendrix R.W."/>
        </authorList>
    </citation>
    <scope>NUCLEOTIDE SEQUENCE [LARGE SCALE GENOMIC DNA]</scope>
</reference>
<protein>
    <submittedName>
        <fullName evidence="1">Uncharacterized protein</fullName>
    </submittedName>
</protein>
<dbReference type="RefSeq" id="YP_008060349.1">
    <property type="nucleotide sequence ID" value="NC_021340.1"/>
</dbReference>
<organism evidence="1 2">
    <name type="scientific">Haloarcula hispanica tailed virus 2</name>
    <dbReference type="NCBI Taxonomy" id="1273751"/>
    <lineage>
        <taxon>Viruses</taxon>
        <taxon>Duplodnaviria</taxon>
        <taxon>Heunggongvirae</taxon>
        <taxon>Uroviricota</taxon>
        <taxon>Caudoviricetes</taxon>
        <taxon>Saparoviridae</taxon>
        <taxon>Halohivirus</taxon>
        <taxon>Halohivirus suolae</taxon>
        <taxon>Halohivirus HHTV2</taxon>
    </lineage>
</organism>
<keyword evidence="2" id="KW-1185">Reference proteome</keyword>
<accession>R4T8J4</accession>
<sequence>MASTDGDTRNVVHSALSAIWNDGDVRVEVHTVDVSTGTGGAGTANVSHNEEFADGEVYAFATPQSSGVTVAVTSAGATQSTVDVTGGAASGTETVNLLVIGPDASA</sequence>
<dbReference type="GeneID" id="16194304"/>
<dbReference type="KEGG" id="vg:16194304"/>